<dbReference type="InterPro" id="IPR044651">
    <property type="entry name" value="OTSB-like"/>
</dbReference>
<dbReference type="InterPro" id="IPR006379">
    <property type="entry name" value="HAD-SF_hydro_IIB"/>
</dbReference>
<dbReference type="EC" id="3.1.3.12" evidence="4"/>
<dbReference type="SUPFAM" id="SSF56784">
    <property type="entry name" value="HAD-like"/>
    <property type="match status" value="1"/>
</dbReference>
<comment type="function">
    <text evidence="4">Removes the phosphate from trehalose 6-phosphate to produce free trehalose.</text>
</comment>
<dbReference type="GO" id="GO:0004805">
    <property type="term" value="F:trehalose-phosphatase activity"/>
    <property type="evidence" value="ECO:0007669"/>
    <property type="project" value="UniProtKB-EC"/>
</dbReference>
<dbReference type="EMBL" id="SNZR01000013">
    <property type="protein sequence ID" value="TDR89743.1"/>
    <property type="molecule type" value="Genomic_DNA"/>
</dbReference>
<protein>
    <recommendedName>
        <fullName evidence="4">Trehalose 6-phosphate phosphatase</fullName>
        <ecNumber evidence="4">3.1.3.12</ecNumber>
    </recommendedName>
</protein>
<dbReference type="PANTHER" id="PTHR43768">
    <property type="entry name" value="TREHALOSE 6-PHOSPHATE PHOSPHATASE"/>
    <property type="match status" value="1"/>
</dbReference>
<evidence type="ECO:0000256" key="1">
    <source>
        <dbReference type="ARBA" id="ARBA00005199"/>
    </source>
</evidence>
<evidence type="ECO:0000256" key="3">
    <source>
        <dbReference type="ARBA" id="ARBA00022801"/>
    </source>
</evidence>
<dbReference type="AlphaFoldDB" id="A0A4R7BW94"/>
<evidence type="ECO:0000256" key="2">
    <source>
        <dbReference type="ARBA" id="ARBA00008770"/>
    </source>
</evidence>
<dbReference type="InterPro" id="IPR036412">
    <property type="entry name" value="HAD-like_sf"/>
</dbReference>
<comment type="cofactor">
    <cofactor evidence="4">
        <name>Mg(2+)</name>
        <dbReference type="ChEBI" id="CHEBI:18420"/>
    </cofactor>
</comment>
<dbReference type="InterPro" id="IPR023214">
    <property type="entry name" value="HAD_sf"/>
</dbReference>
<dbReference type="Gene3D" id="3.30.70.1020">
    <property type="entry name" value="Trehalose-6-phosphate phosphatase related protein, domain 2"/>
    <property type="match status" value="1"/>
</dbReference>
<dbReference type="NCBIfam" id="TIGR01484">
    <property type="entry name" value="HAD-SF-IIB"/>
    <property type="match status" value="1"/>
</dbReference>
<reference evidence="5 6" key="1">
    <citation type="submission" date="2019-03" db="EMBL/GenBank/DDBJ databases">
        <title>Genomic Encyclopedia of Type Strains, Phase IV (KMG-IV): sequencing the most valuable type-strain genomes for metagenomic binning, comparative biology and taxonomic classification.</title>
        <authorList>
            <person name="Goeker M."/>
        </authorList>
    </citation>
    <scope>NUCLEOTIDE SEQUENCE [LARGE SCALE GENOMIC DNA]</scope>
    <source>
        <strain evidence="5 6">DSM 25903</strain>
    </source>
</reference>
<organism evidence="5 6">
    <name type="scientific">Enterovirga rhinocerotis</name>
    <dbReference type="NCBI Taxonomy" id="1339210"/>
    <lineage>
        <taxon>Bacteria</taxon>
        <taxon>Pseudomonadati</taxon>
        <taxon>Pseudomonadota</taxon>
        <taxon>Alphaproteobacteria</taxon>
        <taxon>Hyphomicrobiales</taxon>
        <taxon>Methylobacteriaceae</taxon>
        <taxon>Enterovirga</taxon>
    </lineage>
</organism>
<dbReference type="GO" id="GO:0005992">
    <property type="term" value="P:trehalose biosynthetic process"/>
    <property type="evidence" value="ECO:0007669"/>
    <property type="project" value="UniProtKB-UniPathway"/>
</dbReference>
<keyword evidence="3 4" id="KW-0378">Hydrolase</keyword>
<gene>
    <name evidence="5" type="ORF">EV668_2578</name>
</gene>
<keyword evidence="4" id="KW-0479">Metal-binding</keyword>
<comment type="similarity">
    <text evidence="2 4">Belongs to the trehalose phosphatase family.</text>
</comment>
<keyword evidence="4" id="KW-0460">Magnesium</keyword>
<keyword evidence="6" id="KW-1185">Reference proteome</keyword>
<dbReference type="NCBIfam" id="TIGR00685">
    <property type="entry name" value="T6PP"/>
    <property type="match status" value="1"/>
</dbReference>
<evidence type="ECO:0000313" key="6">
    <source>
        <dbReference type="Proteomes" id="UP000295122"/>
    </source>
</evidence>
<dbReference type="UniPathway" id="UPA00299"/>
<evidence type="ECO:0000313" key="5">
    <source>
        <dbReference type="EMBL" id="TDR89743.1"/>
    </source>
</evidence>
<dbReference type="PANTHER" id="PTHR43768:SF3">
    <property type="entry name" value="TREHALOSE 6-PHOSPHATE PHOSPHATASE"/>
    <property type="match status" value="1"/>
</dbReference>
<dbReference type="Pfam" id="PF02358">
    <property type="entry name" value="Trehalose_PPase"/>
    <property type="match status" value="1"/>
</dbReference>
<dbReference type="InterPro" id="IPR003337">
    <property type="entry name" value="Trehalose_PPase"/>
</dbReference>
<comment type="caution">
    <text evidence="5">The sequence shown here is derived from an EMBL/GenBank/DDBJ whole genome shotgun (WGS) entry which is preliminary data.</text>
</comment>
<name>A0A4R7BW94_9HYPH</name>
<dbReference type="GO" id="GO:0046872">
    <property type="term" value="F:metal ion binding"/>
    <property type="evidence" value="ECO:0007669"/>
    <property type="project" value="UniProtKB-KW"/>
</dbReference>
<dbReference type="Proteomes" id="UP000295122">
    <property type="component" value="Unassembled WGS sequence"/>
</dbReference>
<dbReference type="Gene3D" id="3.40.50.1000">
    <property type="entry name" value="HAD superfamily/HAD-like"/>
    <property type="match status" value="1"/>
</dbReference>
<accession>A0A4R7BW94</accession>
<sequence length="251" mass="26124">MKGPRDLDAPWALFLDFDGTLVDIAERPDAVVVEAGLPASLSALWQRLDGALAIVTGRTVEVVTGFLGDPGFDVCGMHGLERRVGGRLSRPDGLADLGTDVAALRSAFADRPGVLVEDKGVGVALHWRLAPEAEADALAAMAALAARLGEGYRIQDGKAVREIVPAASGKGGAIRALMEHPPYLGRIPVFAGDDRTDESGFEAVNALGGISIKLGDGPTAAAHRLPSAPAFRAWLHRWAEGVTGPSDLPAS</sequence>
<comment type="pathway">
    <text evidence="1 4">Glycan biosynthesis; trehalose biosynthesis.</text>
</comment>
<proteinExistence type="inferred from homology"/>
<comment type="catalytic activity">
    <reaction evidence="4">
        <text>alpha,alpha-trehalose 6-phosphate + H2O = alpha,alpha-trehalose + phosphate</text>
        <dbReference type="Rhea" id="RHEA:23420"/>
        <dbReference type="ChEBI" id="CHEBI:15377"/>
        <dbReference type="ChEBI" id="CHEBI:16551"/>
        <dbReference type="ChEBI" id="CHEBI:43474"/>
        <dbReference type="ChEBI" id="CHEBI:58429"/>
        <dbReference type="EC" id="3.1.3.12"/>
    </reaction>
</comment>
<dbReference type="CDD" id="cd01627">
    <property type="entry name" value="HAD_TPP"/>
    <property type="match status" value="1"/>
</dbReference>
<evidence type="ECO:0000256" key="4">
    <source>
        <dbReference type="RuleBase" id="RU361117"/>
    </source>
</evidence>